<feature type="domain" description="CBS" evidence="11">
    <location>
        <begin position="219"/>
        <end position="278"/>
    </location>
</feature>
<dbReference type="InterPro" id="IPR046342">
    <property type="entry name" value="CBS_dom_sf"/>
</dbReference>
<dbReference type="InterPro" id="IPR000644">
    <property type="entry name" value="CBS_dom"/>
</dbReference>
<keyword evidence="3 9" id="KW-0812">Transmembrane</keyword>
<evidence type="ECO:0000256" key="9">
    <source>
        <dbReference type="PROSITE-ProRule" id="PRU01193"/>
    </source>
</evidence>
<dbReference type="KEGG" id="gvi:glr1833"/>
<comment type="similarity">
    <text evidence="2">Belongs to the UPF0053 family.</text>
</comment>
<dbReference type="PATRIC" id="fig|251221.4.peg.1864"/>
<evidence type="ECO:0000313" key="14">
    <source>
        <dbReference type="Proteomes" id="UP000000557"/>
    </source>
</evidence>
<evidence type="ECO:0000256" key="4">
    <source>
        <dbReference type="ARBA" id="ARBA00022737"/>
    </source>
</evidence>
<comment type="subcellular location">
    <subcellularLocation>
        <location evidence="1">Membrane</location>
        <topology evidence="1">Multi-pass membrane protein</topology>
    </subcellularLocation>
</comment>
<evidence type="ECO:0000259" key="11">
    <source>
        <dbReference type="PROSITE" id="PS51371"/>
    </source>
</evidence>
<dbReference type="InParanoid" id="Q7NJJ9"/>
<feature type="transmembrane region" description="Helical" evidence="10">
    <location>
        <begin position="102"/>
        <end position="122"/>
    </location>
</feature>
<proteinExistence type="inferred from homology"/>
<accession>Q7NJJ9</accession>
<evidence type="ECO:0000256" key="8">
    <source>
        <dbReference type="PROSITE-ProRule" id="PRU00703"/>
    </source>
</evidence>
<dbReference type="EnsemblBacteria" id="BAC89774">
    <property type="protein sequence ID" value="BAC89774"/>
    <property type="gene ID" value="BAC89774"/>
</dbReference>
<dbReference type="FunCoup" id="Q7NJJ9">
    <property type="interactions" value="136"/>
</dbReference>
<evidence type="ECO:0000256" key="1">
    <source>
        <dbReference type="ARBA" id="ARBA00004141"/>
    </source>
</evidence>
<feature type="transmembrane region" description="Helical" evidence="10">
    <location>
        <begin position="6"/>
        <end position="29"/>
    </location>
</feature>
<dbReference type="CDD" id="cd04590">
    <property type="entry name" value="CBS_pair_CorC_HlyC_assoc"/>
    <property type="match status" value="1"/>
</dbReference>
<dbReference type="eggNOG" id="COG1253">
    <property type="taxonomic scope" value="Bacteria"/>
</dbReference>
<dbReference type="RefSeq" id="WP_011141831.1">
    <property type="nucleotide sequence ID" value="NC_005125.1"/>
</dbReference>
<dbReference type="GO" id="GO:0005886">
    <property type="term" value="C:plasma membrane"/>
    <property type="evidence" value="ECO:0000318"/>
    <property type="project" value="GO_Central"/>
</dbReference>
<dbReference type="SMART" id="SM01091">
    <property type="entry name" value="CorC_HlyC"/>
    <property type="match status" value="1"/>
</dbReference>
<gene>
    <name evidence="13" type="ordered locus">glr1833</name>
</gene>
<feature type="transmembrane region" description="Helical" evidence="10">
    <location>
        <begin position="60"/>
        <end position="82"/>
    </location>
</feature>
<reference evidence="13 14" key="1">
    <citation type="journal article" date="2003" name="DNA Res.">
        <title>Complete genome structure of Gloeobacter violaceus PCC 7421, a cyanobacterium that lacks thylakoids.</title>
        <authorList>
            <person name="Nakamura Y."/>
            <person name="Kaneko T."/>
            <person name="Sato S."/>
            <person name="Mimuro M."/>
            <person name="Miyashita H."/>
            <person name="Tsuchiya T."/>
            <person name="Sasamoto S."/>
            <person name="Watanabe A."/>
            <person name="Kawashima K."/>
            <person name="Kishida Y."/>
            <person name="Kiyokawa C."/>
            <person name="Kohara M."/>
            <person name="Matsumoto M."/>
            <person name="Matsuno A."/>
            <person name="Nakazaki N."/>
            <person name="Shimpo S."/>
            <person name="Takeuchi C."/>
            <person name="Yamada M."/>
            <person name="Tabata S."/>
        </authorList>
    </citation>
    <scope>NUCLEOTIDE SEQUENCE [LARGE SCALE GENOMIC DNA]</scope>
    <source>
        <strain evidence="14">ATCC 29082 / PCC 7421</strain>
    </source>
</reference>
<keyword evidence="4" id="KW-0677">Repeat</keyword>
<evidence type="ECO:0000256" key="3">
    <source>
        <dbReference type="ARBA" id="ARBA00022692"/>
    </source>
</evidence>
<dbReference type="PANTHER" id="PTHR22777">
    <property type="entry name" value="HEMOLYSIN-RELATED"/>
    <property type="match status" value="1"/>
</dbReference>
<feature type="domain" description="CBS" evidence="11">
    <location>
        <begin position="284"/>
        <end position="341"/>
    </location>
</feature>
<dbReference type="PROSITE" id="PS51846">
    <property type="entry name" value="CNNM"/>
    <property type="match status" value="1"/>
</dbReference>
<evidence type="ECO:0000256" key="10">
    <source>
        <dbReference type="SAM" id="Phobius"/>
    </source>
</evidence>
<dbReference type="Gene3D" id="3.30.465.10">
    <property type="match status" value="1"/>
</dbReference>
<evidence type="ECO:0000256" key="5">
    <source>
        <dbReference type="ARBA" id="ARBA00022989"/>
    </source>
</evidence>
<dbReference type="Pfam" id="PF01595">
    <property type="entry name" value="CNNM"/>
    <property type="match status" value="1"/>
</dbReference>
<dbReference type="AlphaFoldDB" id="Q7NJJ9"/>
<dbReference type="SUPFAM" id="SSF54631">
    <property type="entry name" value="CBS-domain pair"/>
    <property type="match status" value="1"/>
</dbReference>
<protein>
    <submittedName>
        <fullName evidence="13">Glr1833 protein</fullName>
    </submittedName>
</protein>
<dbReference type="Pfam" id="PF03471">
    <property type="entry name" value="CorC_HlyC"/>
    <property type="match status" value="1"/>
</dbReference>
<dbReference type="Proteomes" id="UP000000557">
    <property type="component" value="Chromosome"/>
</dbReference>
<keyword evidence="7 9" id="KW-0472">Membrane</keyword>
<dbReference type="PROSITE" id="PS51371">
    <property type="entry name" value="CBS"/>
    <property type="match status" value="2"/>
</dbReference>
<dbReference type="EMBL" id="BA000045">
    <property type="protein sequence ID" value="BAC89774.1"/>
    <property type="molecule type" value="Genomic_DNA"/>
</dbReference>
<dbReference type="PhylomeDB" id="Q7NJJ9"/>
<dbReference type="HOGENOM" id="CLU_015237_4_0_3"/>
<feature type="domain" description="CNNM transmembrane" evidence="12">
    <location>
        <begin position="1"/>
        <end position="200"/>
    </location>
</feature>
<evidence type="ECO:0000313" key="13">
    <source>
        <dbReference type="EMBL" id="BAC89774.1"/>
    </source>
</evidence>
<dbReference type="OrthoDB" id="9798188at2"/>
<dbReference type="Pfam" id="PF00571">
    <property type="entry name" value="CBS"/>
    <property type="match status" value="2"/>
</dbReference>
<dbReference type="PANTHER" id="PTHR22777:SF17">
    <property type="entry name" value="UPF0053 PROTEIN SLL0260"/>
    <property type="match status" value="1"/>
</dbReference>
<organism evidence="13 14">
    <name type="scientific">Gloeobacter violaceus (strain ATCC 29082 / PCC 7421)</name>
    <dbReference type="NCBI Taxonomy" id="251221"/>
    <lineage>
        <taxon>Bacteria</taxon>
        <taxon>Bacillati</taxon>
        <taxon>Cyanobacteriota</taxon>
        <taxon>Cyanophyceae</taxon>
        <taxon>Gloeobacterales</taxon>
        <taxon>Gloeobacteraceae</taxon>
        <taxon>Gloeobacter</taxon>
    </lineage>
</organism>
<dbReference type="InterPro" id="IPR036318">
    <property type="entry name" value="FAD-bd_PCMH-like_sf"/>
</dbReference>
<dbReference type="SUPFAM" id="SSF56176">
    <property type="entry name" value="FAD-binding/transporter-associated domain-like"/>
    <property type="match status" value="1"/>
</dbReference>
<dbReference type="FunFam" id="3.10.580.10:FF:000002">
    <property type="entry name" value="Magnesium/cobalt efflux protein CorC"/>
    <property type="match status" value="1"/>
</dbReference>
<sequence>MDSLAVQLGLVFLLIAANAFFAAAEIALVSINRARLQVLIDAGNRRARLVEKLSDDSTRFLATIQVGVTFASFFTSATAAVQLSAPLAALLVPRVGPWGEQLAFFVVTAAVSLLSLILGELVPKRIALGSAEAVALAVAYPIDWLARVSSPLVRLLSGVTDLIVRLSGQNKLPSEVGITLAEIKSTIDLAEESGTVGEQERRIIYGAVALNTRPVRTLMVPRVQLVSISANASIPEARSIAAQSGHTRLPVYIETIDTIIGILHAKDLLALNPQQEATLAVREIARPVQFVPDSKLAGGLLREMQLQRTHLVVVVDEYGGTAGVVTLEDLLEEIVGEIRDEYDAEEETEYERLEDGSGIFLARTSIATVNNVLDFELPRDSALTLRGLMEAALERAPKEGERVEVDRFELELLPDGQRITVRALPEPEQEEA</sequence>
<dbReference type="Gene3D" id="3.10.580.10">
    <property type="entry name" value="CBS-domain"/>
    <property type="match status" value="1"/>
</dbReference>
<evidence type="ECO:0000256" key="2">
    <source>
        <dbReference type="ARBA" id="ARBA00006337"/>
    </source>
</evidence>
<keyword evidence="14" id="KW-1185">Reference proteome</keyword>
<dbReference type="InterPro" id="IPR016169">
    <property type="entry name" value="FAD-bd_PCMH_sub2"/>
</dbReference>
<dbReference type="STRING" id="251221.gene:10759325"/>
<dbReference type="GO" id="GO:0050660">
    <property type="term" value="F:flavin adenine dinucleotide binding"/>
    <property type="evidence" value="ECO:0007669"/>
    <property type="project" value="InterPro"/>
</dbReference>
<reference evidence="13 14" key="2">
    <citation type="journal article" date="2003" name="DNA Res.">
        <title>Complete genome structure of Gloeobacter violaceus PCC 7421, a cyanobacterium that lacks thylakoids (supplement).</title>
        <authorList>
            <person name="Nakamura Y."/>
            <person name="Kaneko T."/>
            <person name="Sato S."/>
            <person name="Mimuro M."/>
            <person name="Miyashita H."/>
            <person name="Tsuchiya T."/>
            <person name="Sasamoto S."/>
            <person name="Watanabe A."/>
            <person name="Kawashima K."/>
            <person name="Kishida Y."/>
            <person name="Kiyokawa C."/>
            <person name="Kohara M."/>
            <person name="Matsumoto M."/>
            <person name="Matsuno A."/>
            <person name="Nakazaki N."/>
            <person name="Shimpo S."/>
            <person name="Takeuchi C."/>
            <person name="Yamada M."/>
            <person name="Tabata S."/>
        </authorList>
    </citation>
    <scope>NUCLEOTIDE SEQUENCE [LARGE SCALE GENOMIC DNA]</scope>
    <source>
        <strain evidence="14">ATCC 29082 / PCC 7421</strain>
    </source>
</reference>
<name>Q7NJJ9_GLOVI</name>
<keyword evidence="5 9" id="KW-1133">Transmembrane helix</keyword>
<keyword evidence="6 8" id="KW-0129">CBS domain</keyword>
<evidence type="ECO:0000256" key="6">
    <source>
        <dbReference type="ARBA" id="ARBA00023122"/>
    </source>
</evidence>
<evidence type="ECO:0000259" key="12">
    <source>
        <dbReference type="PROSITE" id="PS51846"/>
    </source>
</evidence>
<dbReference type="InterPro" id="IPR044751">
    <property type="entry name" value="Ion_transp-like_CBS"/>
</dbReference>
<dbReference type="InterPro" id="IPR005170">
    <property type="entry name" value="Transptr-assoc_dom"/>
</dbReference>
<dbReference type="InterPro" id="IPR002550">
    <property type="entry name" value="CNNM"/>
</dbReference>
<evidence type="ECO:0000256" key="7">
    <source>
        <dbReference type="ARBA" id="ARBA00023136"/>
    </source>
</evidence>